<protein>
    <submittedName>
        <fullName evidence="1">Uncharacterized protein</fullName>
    </submittedName>
</protein>
<proteinExistence type="predicted"/>
<dbReference type="AlphaFoldDB" id="A0A9D1Z5B2"/>
<reference evidence="1" key="1">
    <citation type="journal article" date="2021" name="PeerJ">
        <title>Extensive microbial diversity within the chicken gut microbiome revealed by metagenomics and culture.</title>
        <authorList>
            <person name="Gilroy R."/>
            <person name="Ravi A."/>
            <person name="Getino M."/>
            <person name="Pursley I."/>
            <person name="Horton D.L."/>
            <person name="Alikhan N.F."/>
            <person name="Baker D."/>
            <person name="Gharbi K."/>
            <person name="Hall N."/>
            <person name="Watson M."/>
            <person name="Adriaenssens E.M."/>
            <person name="Foster-Nyarko E."/>
            <person name="Jarju S."/>
            <person name="Secka A."/>
            <person name="Antonio M."/>
            <person name="Oren A."/>
            <person name="Chaudhuri R.R."/>
            <person name="La Ragione R."/>
            <person name="Hildebrand F."/>
            <person name="Pallen M.J."/>
        </authorList>
    </citation>
    <scope>NUCLEOTIDE SEQUENCE</scope>
    <source>
        <strain evidence="1">CHK33-7979</strain>
    </source>
</reference>
<evidence type="ECO:0000313" key="1">
    <source>
        <dbReference type="EMBL" id="HIY73756.1"/>
    </source>
</evidence>
<reference evidence="1" key="2">
    <citation type="submission" date="2021-04" db="EMBL/GenBank/DDBJ databases">
        <authorList>
            <person name="Gilroy R."/>
        </authorList>
    </citation>
    <scope>NUCLEOTIDE SEQUENCE</scope>
    <source>
        <strain evidence="1">CHK33-7979</strain>
    </source>
</reference>
<comment type="caution">
    <text evidence="1">The sequence shown here is derived from an EMBL/GenBank/DDBJ whole genome shotgun (WGS) entry which is preliminary data.</text>
</comment>
<dbReference type="EMBL" id="DXCX01000075">
    <property type="protein sequence ID" value="HIY73756.1"/>
    <property type="molecule type" value="Genomic_DNA"/>
</dbReference>
<accession>A0A9D1Z5B2</accession>
<sequence>MDSQVIAAALATERKCYAALTEVMELTQDLSDAVQRQDQVTVQMFLSMRQEPINQLKEYRSLQRKRCASLPEEESAALWKVLTGKGADGTGQLQDLEKVVGQNQSLLERIQQADRQVSVRLGGKKSFYSK</sequence>
<dbReference type="Proteomes" id="UP000886824">
    <property type="component" value="Unassembled WGS sequence"/>
</dbReference>
<organism evidence="1 2">
    <name type="scientific">Candidatus Intestinimonas merdavium</name>
    <dbReference type="NCBI Taxonomy" id="2838622"/>
    <lineage>
        <taxon>Bacteria</taxon>
        <taxon>Bacillati</taxon>
        <taxon>Bacillota</taxon>
        <taxon>Clostridia</taxon>
        <taxon>Eubacteriales</taxon>
        <taxon>Intestinimonas</taxon>
    </lineage>
</organism>
<name>A0A9D1Z5B2_9FIRM</name>
<evidence type="ECO:0000313" key="2">
    <source>
        <dbReference type="Proteomes" id="UP000886824"/>
    </source>
</evidence>
<gene>
    <name evidence="1" type="ORF">H9826_07265</name>
</gene>